<dbReference type="Proteomes" id="UP000770785">
    <property type="component" value="Unassembled WGS sequence"/>
</dbReference>
<keyword evidence="1" id="KW-0732">Signal</keyword>
<accession>A0ABX0X843</accession>
<protein>
    <submittedName>
        <fullName evidence="2">Type IX secretion system PorP/SprF family membrane protein</fullName>
    </submittedName>
</protein>
<keyword evidence="3" id="KW-1185">Reference proteome</keyword>
<dbReference type="NCBIfam" id="TIGR03519">
    <property type="entry name" value="T9SS_PorP_fam"/>
    <property type="match status" value="1"/>
</dbReference>
<dbReference type="EMBL" id="JAATJH010000001">
    <property type="protein sequence ID" value="NJC25220.1"/>
    <property type="molecule type" value="Genomic_DNA"/>
</dbReference>
<evidence type="ECO:0000256" key="1">
    <source>
        <dbReference type="SAM" id="SignalP"/>
    </source>
</evidence>
<name>A0ABX0X843_9BACT</name>
<reference evidence="2 3" key="1">
    <citation type="submission" date="2020-03" db="EMBL/GenBank/DDBJ databases">
        <title>Genomic Encyclopedia of Type Strains, Phase IV (KMG-IV): sequencing the most valuable type-strain genomes for metagenomic binning, comparative biology and taxonomic classification.</title>
        <authorList>
            <person name="Goeker M."/>
        </authorList>
    </citation>
    <scope>NUCLEOTIDE SEQUENCE [LARGE SCALE GENOMIC DNA]</scope>
    <source>
        <strain evidence="2 3">DSM 105096</strain>
    </source>
</reference>
<dbReference type="InterPro" id="IPR019861">
    <property type="entry name" value="PorP/SprF_Bacteroidetes"/>
</dbReference>
<dbReference type="Pfam" id="PF11751">
    <property type="entry name" value="PorP_SprF"/>
    <property type="match status" value="1"/>
</dbReference>
<comment type="caution">
    <text evidence="2">The sequence shown here is derived from an EMBL/GenBank/DDBJ whole genome shotgun (WGS) entry which is preliminary data.</text>
</comment>
<evidence type="ECO:0000313" key="2">
    <source>
        <dbReference type="EMBL" id="NJC25220.1"/>
    </source>
</evidence>
<dbReference type="RefSeq" id="WP_168035983.1">
    <property type="nucleotide sequence ID" value="NZ_JAATJH010000001.1"/>
</dbReference>
<organism evidence="2 3">
    <name type="scientific">Neolewinella antarctica</name>
    <dbReference type="NCBI Taxonomy" id="442734"/>
    <lineage>
        <taxon>Bacteria</taxon>
        <taxon>Pseudomonadati</taxon>
        <taxon>Bacteroidota</taxon>
        <taxon>Saprospiria</taxon>
        <taxon>Saprospirales</taxon>
        <taxon>Lewinellaceae</taxon>
        <taxon>Neolewinella</taxon>
    </lineage>
</organism>
<gene>
    <name evidence="2" type="ORF">GGR27_000701</name>
</gene>
<sequence length="358" mass="38816">MNAQHCGFRIFLLVALLALPFLARAQDARFVNMNASSQLVNPALTGVIPGRLQFSANYRELYTSLPGADGYRSYAAGLEIRRPTGGGNYFGFGAQLQRDDAPTSNFNRSQGLVGASYQQQIAGSNRRGVGQYLSGGAQVGFGQRGFDLNKIWFSNQYFVDNTTREAYLDRTLPNGEPFTGNGSGTYLDVNAGVAWFGEFGDRKGAYAGISAYHLNTPNVSPLPGGTDELNYRLVIHGGGELPIGAGDMSLLPAFRIMDQGPSLDALIGANVRYTQREWREIALRAGLWAQGSNQAGGFGMNAAIFTVGLETERVQFGLSYDISVGELTTVTSGRGGWELSVIYRQPAKFRRKVVCPKF</sequence>
<proteinExistence type="predicted"/>
<evidence type="ECO:0000313" key="3">
    <source>
        <dbReference type="Proteomes" id="UP000770785"/>
    </source>
</evidence>
<feature type="chain" id="PRO_5047072085" evidence="1">
    <location>
        <begin position="26"/>
        <end position="358"/>
    </location>
</feature>
<feature type="signal peptide" evidence="1">
    <location>
        <begin position="1"/>
        <end position="25"/>
    </location>
</feature>